<evidence type="ECO:0000256" key="1">
    <source>
        <dbReference type="ARBA" id="ARBA00022723"/>
    </source>
</evidence>
<comment type="subcellular location">
    <subcellularLocation>
        <location evidence="5">Nucleus</location>
    </subcellularLocation>
</comment>
<feature type="compositionally biased region" description="Low complexity" evidence="6">
    <location>
        <begin position="80"/>
        <end position="98"/>
    </location>
</feature>
<name>A0A7R9M5R8_9ACAR</name>
<feature type="DNA-binding region" description="DM" evidence="5">
    <location>
        <begin position="21"/>
        <end position="70"/>
    </location>
</feature>
<keyword evidence="2 5" id="KW-0862">Zinc</keyword>
<dbReference type="AlphaFoldDB" id="A0A7R9M5R8"/>
<evidence type="ECO:0000313" key="9">
    <source>
        <dbReference type="Proteomes" id="UP000728032"/>
    </source>
</evidence>
<dbReference type="GO" id="GO:0005634">
    <property type="term" value="C:nucleus"/>
    <property type="evidence" value="ECO:0007669"/>
    <property type="project" value="UniProtKB-SubCell"/>
</dbReference>
<dbReference type="SUPFAM" id="SSF82927">
    <property type="entry name" value="Cysteine-rich DNA binding domain, (DM domain)"/>
    <property type="match status" value="1"/>
</dbReference>
<feature type="compositionally biased region" description="Polar residues" evidence="6">
    <location>
        <begin position="69"/>
        <end position="79"/>
    </location>
</feature>
<keyword evidence="4 5" id="KW-0539">Nucleus</keyword>
<evidence type="ECO:0000256" key="2">
    <source>
        <dbReference type="ARBA" id="ARBA00022833"/>
    </source>
</evidence>
<dbReference type="GO" id="GO:0046872">
    <property type="term" value="F:metal ion binding"/>
    <property type="evidence" value="ECO:0007669"/>
    <property type="project" value="UniProtKB-KW"/>
</dbReference>
<evidence type="ECO:0000256" key="5">
    <source>
        <dbReference type="PROSITE-ProRule" id="PRU00070"/>
    </source>
</evidence>
<dbReference type="Pfam" id="PF00751">
    <property type="entry name" value="DM"/>
    <property type="match status" value="1"/>
</dbReference>
<keyword evidence="3 5" id="KW-0238">DNA-binding</keyword>
<proteinExistence type="predicted"/>
<accession>A0A7R9M5R8</accession>
<dbReference type="OrthoDB" id="10650247at2759"/>
<dbReference type="InterPro" id="IPR001275">
    <property type="entry name" value="DM_DNA-bd"/>
</dbReference>
<feature type="domain" description="DM" evidence="7">
    <location>
        <begin position="21"/>
        <end position="70"/>
    </location>
</feature>
<dbReference type="Proteomes" id="UP000728032">
    <property type="component" value="Unassembled WGS sequence"/>
</dbReference>
<keyword evidence="1 5" id="KW-0479">Metal-binding</keyword>
<sequence length="278" mass="31240">MRTRKTSDSLAKSPPKPDKVCNRCKIHAKTSLFKGHTNCPFSACDCVKCGDYKEKIRHKNESAKRLRNMRSQPRPQPSHTTTTSNSSRNSQSTQVSSQRNRRDVDHKTSPKTNGKTARMRGRPARKVLKTVSHETNGANNDESPPQLIAQQPLNGAVVEMNGNNESEVEVEAPSMVTAKPFLCAQYLNACQDLSRELAKTQLSSDEIIAAFKFSTIRDCLGNTAMAAEKIACGMTCSPFDFWYEYKIPVNRWLNHHNIDVKLFHFIPQTLTEGSDREL</sequence>
<dbReference type="EMBL" id="CAJPVJ010007348">
    <property type="protein sequence ID" value="CAG2171163.1"/>
    <property type="molecule type" value="Genomic_DNA"/>
</dbReference>
<evidence type="ECO:0000259" key="7">
    <source>
        <dbReference type="PROSITE" id="PS50809"/>
    </source>
</evidence>
<evidence type="ECO:0000313" key="8">
    <source>
        <dbReference type="EMBL" id="CAD7653976.1"/>
    </source>
</evidence>
<keyword evidence="9" id="KW-1185">Reference proteome</keyword>
<dbReference type="InterPro" id="IPR036407">
    <property type="entry name" value="DM_DNA-bd_sf"/>
</dbReference>
<dbReference type="PROSITE" id="PS50809">
    <property type="entry name" value="DM_2"/>
    <property type="match status" value="1"/>
</dbReference>
<evidence type="ECO:0000256" key="4">
    <source>
        <dbReference type="ARBA" id="ARBA00023242"/>
    </source>
</evidence>
<protein>
    <recommendedName>
        <fullName evidence="7">DM domain-containing protein</fullName>
    </recommendedName>
</protein>
<evidence type="ECO:0000256" key="3">
    <source>
        <dbReference type="ARBA" id="ARBA00023125"/>
    </source>
</evidence>
<evidence type="ECO:0000256" key="6">
    <source>
        <dbReference type="SAM" id="MobiDB-lite"/>
    </source>
</evidence>
<dbReference type="GO" id="GO:0006355">
    <property type="term" value="P:regulation of DNA-templated transcription"/>
    <property type="evidence" value="ECO:0007669"/>
    <property type="project" value="InterPro"/>
</dbReference>
<gene>
    <name evidence="8" type="ORF">ONB1V03_LOCUS10627</name>
</gene>
<organism evidence="8">
    <name type="scientific">Oppiella nova</name>
    <dbReference type="NCBI Taxonomy" id="334625"/>
    <lineage>
        <taxon>Eukaryota</taxon>
        <taxon>Metazoa</taxon>
        <taxon>Ecdysozoa</taxon>
        <taxon>Arthropoda</taxon>
        <taxon>Chelicerata</taxon>
        <taxon>Arachnida</taxon>
        <taxon>Acari</taxon>
        <taxon>Acariformes</taxon>
        <taxon>Sarcoptiformes</taxon>
        <taxon>Oribatida</taxon>
        <taxon>Brachypylina</taxon>
        <taxon>Oppioidea</taxon>
        <taxon>Oppiidae</taxon>
        <taxon>Oppiella</taxon>
    </lineage>
</organism>
<dbReference type="GO" id="GO:0043565">
    <property type="term" value="F:sequence-specific DNA binding"/>
    <property type="evidence" value="ECO:0007669"/>
    <property type="project" value="InterPro"/>
</dbReference>
<reference evidence="8" key="1">
    <citation type="submission" date="2020-11" db="EMBL/GenBank/DDBJ databases">
        <authorList>
            <person name="Tran Van P."/>
        </authorList>
    </citation>
    <scope>NUCLEOTIDE SEQUENCE</scope>
</reference>
<dbReference type="EMBL" id="OC922173">
    <property type="protein sequence ID" value="CAD7653976.1"/>
    <property type="molecule type" value="Genomic_DNA"/>
</dbReference>
<feature type="region of interest" description="Disordered" evidence="6">
    <location>
        <begin position="60"/>
        <end position="125"/>
    </location>
</feature>
<dbReference type="Gene3D" id="4.10.1040.10">
    <property type="entry name" value="DM DNA-binding domain"/>
    <property type="match status" value="1"/>
</dbReference>